<dbReference type="EMBL" id="JAGSYN010000292">
    <property type="protein sequence ID" value="KAG7660482.1"/>
    <property type="molecule type" value="Genomic_DNA"/>
</dbReference>
<reference evidence="2 3" key="1">
    <citation type="journal article" date="2021" name="DNA Res.">
        <title>Genome analysis of Candida subhashii reveals its hybrid nature and dual mitochondrial genome conformations.</title>
        <authorList>
            <person name="Mixao V."/>
            <person name="Hegedusova E."/>
            <person name="Saus E."/>
            <person name="Pryszcz L.P."/>
            <person name="Cillingova A."/>
            <person name="Nosek J."/>
            <person name="Gabaldon T."/>
        </authorList>
    </citation>
    <scope>NUCLEOTIDE SEQUENCE [LARGE SCALE GENOMIC DNA]</scope>
    <source>
        <strain evidence="2 3">CBS 10753</strain>
    </source>
</reference>
<comment type="caution">
    <text evidence="2">The sequence shown here is derived from an EMBL/GenBank/DDBJ whole genome shotgun (WGS) entry which is preliminary data.</text>
</comment>
<organism evidence="2 3">
    <name type="scientific">[Candida] subhashii</name>
    <dbReference type="NCBI Taxonomy" id="561895"/>
    <lineage>
        <taxon>Eukaryota</taxon>
        <taxon>Fungi</taxon>
        <taxon>Dikarya</taxon>
        <taxon>Ascomycota</taxon>
        <taxon>Saccharomycotina</taxon>
        <taxon>Pichiomycetes</taxon>
        <taxon>Debaryomycetaceae</taxon>
        <taxon>Spathaspora</taxon>
    </lineage>
</organism>
<evidence type="ECO:0000256" key="1">
    <source>
        <dbReference type="SAM" id="MobiDB-lite"/>
    </source>
</evidence>
<name>A0A8J5UGU4_9ASCO</name>
<protein>
    <recommendedName>
        <fullName evidence="4">SWIM-type domain-containing protein</fullName>
    </recommendedName>
</protein>
<gene>
    <name evidence="2" type="ORF">J8A68_006006</name>
</gene>
<proteinExistence type="predicted"/>
<feature type="non-terminal residue" evidence="2">
    <location>
        <position position="1"/>
    </location>
</feature>
<evidence type="ECO:0008006" key="4">
    <source>
        <dbReference type="Google" id="ProtNLM"/>
    </source>
</evidence>
<dbReference type="AlphaFoldDB" id="A0A8J5UGU4"/>
<keyword evidence="3" id="KW-1185">Reference proteome</keyword>
<accession>A0A8J5UGU4</accession>
<evidence type="ECO:0000313" key="3">
    <source>
        <dbReference type="Proteomes" id="UP000694255"/>
    </source>
</evidence>
<dbReference type="GeneID" id="73472805"/>
<dbReference type="Proteomes" id="UP000694255">
    <property type="component" value="Unassembled WGS sequence"/>
</dbReference>
<feature type="region of interest" description="Disordered" evidence="1">
    <location>
        <begin position="1"/>
        <end position="43"/>
    </location>
</feature>
<sequence>QVEVSGEVPTQVDSTQVEVSGEVPTQVDSTQVEVSGEVPTQVDSTQVEVSGEVPTQVDSTQVEVSGEVPTQVDSTQVEVSGEVPTQVDSTQVEVSGEVPTQVDSTQVEVSGEVATHVDSTQVDATNQAPNQTDPTPLTYVPCQKFYDIVSILPGFEFDPVTFIYRYSGSRIQFVFETIQSISLWYSNGKKSNVFNCKIQRRQCPAYIRFSNKIRPELEWHYNHSHDCVTNDYFNKSEESLNIQKYILRHYKSLQWDNIKEDYCSRLEKSKVKYFDSCNTSINLIYKSVYYRLNQDSHLEILRQFQNSQSAFLETKYKVFSKETSYGHQNWCIVLFNSRAEDGDVLHVASTDGLAIDIVPQLKQKDYDGTITLTSVISRSSVTGLESPNVLMVTNLRSDEALDYFFDTSKDYLSKARGFVIDCDFHLFDSIKKYYPSHEVRLCPLSINEILCKTWLVNGSVRSISDIEFLSRFFRSLSIMDKDQFEDEWRSIKSLFLPSRKWQKTLDAWYGMKHHWQSSYIKLPLESNDVVKHFHSVLRKNYIGQFEWKYFENLLEALSEYSDYINGIESKVVSDIEPRFFSTVEYYIWKQLTLLFESSEERLSQDDHSQSHSIILHGDDPSIIVKKTGKYQYQCPCKREYPFHSWCEHILRKIIESEHENSETYNLVAGTHMLYFHNQYVHQLMDVKDLPDSLAKFPIRNVTADDVSNEFAPLKPLDYEDHNLLGVGSVLDIDDLADELATVRTTLKRKIRENTYPLEKRVNLMSLLSDLNKLVNEDM</sequence>
<evidence type="ECO:0000313" key="2">
    <source>
        <dbReference type="EMBL" id="KAG7660482.1"/>
    </source>
</evidence>
<dbReference type="RefSeq" id="XP_049260716.1">
    <property type="nucleotide sequence ID" value="XM_049410134.1"/>
</dbReference>